<dbReference type="EMBL" id="MIFZ01000277">
    <property type="protein sequence ID" value="OSY50645.1"/>
    <property type="molecule type" value="Genomic_DNA"/>
</dbReference>
<accession>A0A1Y2NT27</accession>
<evidence type="ECO:0000313" key="2">
    <source>
        <dbReference type="EMBL" id="OSY50645.1"/>
    </source>
</evidence>
<comment type="caution">
    <text evidence="2">The sequence shown here is derived from an EMBL/GenBank/DDBJ whole genome shotgun (WGS) entry which is preliminary data.</text>
</comment>
<dbReference type="GeneID" id="91406755"/>
<evidence type="ECO:0000313" key="3">
    <source>
        <dbReference type="Proteomes" id="UP000194318"/>
    </source>
</evidence>
<proteinExistence type="predicted"/>
<organism evidence="2 3">
    <name type="scientific">Streptomyces fradiae ATCC 10745 = DSM 40063</name>
    <dbReference type="NCBI Taxonomy" id="1319510"/>
    <lineage>
        <taxon>Bacteria</taxon>
        <taxon>Bacillati</taxon>
        <taxon>Actinomycetota</taxon>
        <taxon>Actinomycetes</taxon>
        <taxon>Kitasatosporales</taxon>
        <taxon>Streptomycetaceae</taxon>
        <taxon>Streptomyces</taxon>
    </lineage>
</organism>
<dbReference type="Proteomes" id="UP000194318">
    <property type="component" value="Unassembled WGS sequence"/>
</dbReference>
<feature type="region of interest" description="Disordered" evidence="1">
    <location>
        <begin position="1"/>
        <end position="121"/>
    </location>
</feature>
<dbReference type="RefSeq" id="WP_031130203.1">
    <property type="nucleotide sequence ID" value="NZ_ASYR01000040.1"/>
</dbReference>
<reference evidence="2 3" key="1">
    <citation type="submission" date="2016-09" db="EMBL/GenBank/DDBJ databases">
        <title>Streptomyces fradiae DSM40063, a candidate organism with high potential of specific P450 cytochromes.</title>
        <authorList>
            <person name="Grumaz C."/>
            <person name="Vainshtein Y."/>
            <person name="Kirstahler P."/>
            <person name="Sohn K."/>
        </authorList>
    </citation>
    <scope>NUCLEOTIDE SEQUENCE [LARGE SCALE GENOMIC DNA]</scope>
    <source>
        <strain evidence="2 3">DSM 40063</strain>
    </source>
</reference>
<gene>
    <name evidence="2" type="ORF">BG846_03715</name>
</gene>
<dbReference type="AlphaFoldDB" id="A0A1Y2NT27"/>
<sequence length="121" mass="12131">MTKRRWARGTGRAGTREPRAALRAAPAGTDCPIARSAPPATAPLPGADASAASTAQPSRGPGAGAAVDHTSGRVTPTARPGLVRQGSVPLRVAASPATGGEPRTPVPAVVRRRTTLRAATD</sequence>
<evidence type="ECO:0000256" key="1">
    <source>
        <dbReference type="SAM" id="MobiDB-lite"/>
    </source>
</evidence>
<protein>
    <submittedName>
        <fullName evidence="2">Uncharacterized protein</fullName>
    </submittedName>
</protein>
<name>A0A1Y2NT27_STRFR</name>